<evidence type="ECO:0000313" key="5">
    <source>
        <dbReference type="Proteomes" id="UP000272942"/>
    </source>
</evidence>
<dbReference type="SMART" id="SM00060">
    <property type="entry name" value="FN3"/>
    <property type="match status" value="4"/>
</dbReference>
<dbReference type="PANTHER" id="PTHR46708:SF2">
    <property type="entry name" value="FIBRONECTIN TYPE-III DOMAIN-CONTAINING PROTEIN"/>
    <property type="match status" value="1"/>
</dbReference>
<dbReference type="AlphaFoldDB" id="A0A183ACZ6"/>
<dbReference type="InterPro" id="IPR050991">
    <property type="entry name" value="ECM_Regulatory_Proteins"/>
</dbReference>
<dbReference type="InterPro" id="IPR036116">
    <property type="entry name" value="FN3_sf"/>
</dbReference>
<evidence type="ECO:0000313" key="4">
    <source>
        <dbReference type="EMBL" id="VDP73749.1"/>
    </source>
</evidence>
<feature type="signal peptide" evidence="2">
    <location>
        <begin position="1"/>
        <end position="29"/>
    </location>
</feature>
<sequence length="433" mass="47482">MLSRHSRRLLIEMIRLLIVFFGVLSLGQGQTEGTVDPEAPVITLLNNTAEGIFVSWVIPSNLSVLKQSIDYRDSDGRQREMIVQPVSRMAYLRLIRPCLAYTVQVIVVLQDGRRLSSAPREIVRTASPIPPPPTDLQIQEHPIGFELIWTLPLTEAPISKLKIIGRGDNGDLVEQSVLYDQTSATLTSFQLFQGYNLTMISENSCGMSNESEAVRLEALLKPEAPVILGTVPGINEITLLFQKSENNERVYSFYVNYTTPDGTVSLPPVPGSSSNVTLTEGIESCVKYEIDLWAWNPAGISEAAHTTGYALSTNKPSSPQNVAASGTGQSLFLKWLKANPQELLDEYDLLLVNLAGNAVTYWIPPTADTFHLDGLDSDATYALSLEAKNACGWSDPVDMLIEIGPDGTATPLAVNDRIRDVLSRARRAVRSVV</sequence>
<dbReference type="SUPFAM" id="SSF49265">
    <property type="entry name" value="Fibronectin type III"/>
    <property type="match status" value="2"/>
</dbReference>
<feature type="domain" description="Fibronectin type-III" evidence="3">
    <location>
        <begin position="132"/>
        <end position="223"/>
    </location>
</feature>
<dbReference type="Proteomes" id="UP000272942">
    <property type="component" value="Unassembled WGS sequence"/>
</dbReference>
<reference evidence="6" key="1">
    <citation type="submission" date="2016-06" db="UniProtKB">
        <authorList>
            <consortium name="WormBaseParasite"/>
        </authorList>
    </citation>
    <scope>IDENTIFICATION</scope>
</reference>
<dbReference type="InterPro" id="IPR003961">
    <property type="entry name" value="FN3_dom"/>
</dbReference>
<evidence type="ECO:0000313" key="6">
    <source>
        <dbReference type="WBParaSite" id="ECPE_0000484301-mRNA-1"/>
    </source>
</evidence>
<dbReference type="InterPro" id="IPR013783">
    <property type="entry name" value="Ig-like_fold"/>
</dbReference>
<evidence type="ECO:0000256" key="2">
    <source>
        <dbReference type="SAM" id="SignalP"/>
    </source>
</evidence>
<proteinExistence type="predicted"/>
<keyword evidence="5" id="KW-1185">Reference proteome</keyword>
<dbReference type="PROSITE" id="PS50853">
    <property type="entry name" value="FN3"/>
    <property type="match status" value="3"/>
</dbReference>
<organism evidence="6">
    <name type="scientific">Echinostoma caproni</name>
    <dbReference type="NCBI Taxonomy" id="27848"/>
    <lineage>
        <taxon>Eukaryota</taxon>
        <taxon>Metazoa</taxon>
        <taxon>Spiralia</taxon>
        <taxon>Lophotrochozoa</taxon>
        <taxon>Platyhelminthes</taxon>
        <taxon>Trematoda</taxon>
        <taxon>Digenea</taxon>
        <taxon>Plagiorchiida</taxon>
        <taxon>Echinostomata</taxon>
        <taxon>Echinostomatoidea</taxon>
        <taxon>Echinostomatidae</taxon>
        <taxon>Echinostoma</taxon>
    </lineage>
</organism>
<dbReference type="EMBL" id="UZAN01041679">
    <property type="protein sequence ID" value="VDP73749.1"/>
    <property type="molecule type" value="Genomic_DNA"/>
</dbReference>
<dbReference type="PANTHER" id="PTHR46708">
    <property type="entry name" value="TENASCIN"/>
    <property type="match status" value="1"/>
</dbReference>
<accession>A0A183ACZ6</accession>
<feature type="domain" description="Fibronectin type-III" evidence="3">
    <location>
        <begin position="36"/>
        <end position="128"/>
    </location>
</feature>
<feature type="domain" description="Fibronectin type-III" evidence="3">
    <location>
        <begin position="315"/>
        <end position="406"/>
    </location>
</feature>
<evidence type="ECO:0000259" key="3">
    <source>
        <dbReference type="PROSITE" id="PS50853"/>
    </source>
</evidence>
<dbReference type="Gene3D" id="2.60.40.10">
    <property type="entry name" value="Immunoglobulins"/>
    <property type="match status" value="1"/>
</dbReference>
<name>A0A183ACZ6_9TREM</name>
<dbReference type="WBParaSite" id="ECPE_0000484301-mRNA-1">
    <property type="protein sequence ID" value="ECPE_0000484301-mRNA-1"/>
    <property type="gene ID" value="ECPE_0000484301"/>
</dbReference>
<feature type="chain" id="PRO_5043138001" evidence="2">
    <location>
        <begin position="30"/>
        <end position="433"/>
    </location>
</feature>
<keyword evidence="2" id="KW-0732">Signal</keyword>
<evidence type="ECO:0000256" key="1">
    <source>
        <dbReference type="ARBA" id="ARBA00022737"/>
    </source>
</evidence>
<dbReference type="OrthoDB" id="114660at2759"/>
<gene>
    <name evidence="4" type="ORF">ECPE_LOCUS4831</name>
</gene>
<reference evidence="4 5" key="2">
    <citation type="submission" date="2018-11" db="EMBL/GenBank/DDBJ databases">
        <authorList>
            <consortium name="Pathogen Informatics"/>
        </authorList>
    </citation>
    <scope>NUCLEOTIDE SEQUENCE [LARGE SCALE GENOMIC DNA]</scope>
    <source>
        <strain evidence="4 5">Egypt</strain>
    </source>
</reference>
<keyword evidence="1" id="KW-0677">Repeat</keyword>
<protein>
    <submittedName>
        <fullName evidence="6">Fibronectin type III domain-containing protein</fullName>
    </submittedName>
</protein>